<evidence type="ECO:0000259" key="13">
    <source>
        <dbReference type="PROSITE" id="PS50862"/>
    </source>
</evidence>
<dbReference type="InterPro" id="IPR044140">
    <property type="entry name" value="ProRS_anticodon_short"/>
</dbReference>
<keyword evidence="7" id="KW-0547">Nucleotide-binding</keyword>
<dbReference type="AlphaFoldDB" id="A0A1G1W6A8"/>
<evidence type="ECO:0000256" key="8">
    <source>
        <dbReference type="ARBA" id="ARBA00022840"/>
    </source>
</evidence>
<dbReference type="Gene3D" id="3.30.930.10">
    <property type="entry name" value="Bira Bifunctional Protein, Domain 2"/>
    <property type="match status" value="1"/>
</dbReference>
<sequence length="408" mass="45821">MRYSKLFGKTLRESPKDAESTSHRLLAKAGFIDQLSAGIYNFLPLGWLVHSKIENIIREEMNALGAAEFSMPVLSPKNLWVESGRWESMDPPLFKVKDRHEKEYALGPTHEEVITDLARRFIKSYKDLPTAAYQIQDKFRNEQRATGGLLRTREFFMKDLYSFHATKEDFDKYFKKVIEAYEKIFARLGLKVLITLAPGGAIGGDVTYEFQVPAPVGEDTVYFCPCGYAINEQYMAEKGVKETCSDCGKKLEKTRAIEAGQVFSLGTKYSQALGAAFVDKDGKEKPIIMGCYGIGIGRVMGTVAEVCNDEAGLVWPEEVAPYKIHLVSIGTNSDAVKKANEVYEKLIKKGVEVLFDDREESPGVKLADADLIGIPQRWVVSEKTIEKESIEVKKRNEKETRLVKISAL</sequence>
<evidence type="ECO:0000256" key="10">
    <source>
        <dbReference type="ARBA" id="ARBA00023146"/>
    </source>
</evidence>
<keyword evidence="5" id="KW-0963">Cytoplasm</keyword>
<evidence type="ECO:0000256" key="11">
    <source>
        <dbReference type="ARBA" id="ARBA00047671"/>
    </source>
</evidence>
<proteinExistence type="predicted"/>
<evidence type="ECO:0000256" key="9">
    <source>
        <dbReference type="ARBA" id="ARBA00022917"/>
    </source>
</evidence>
<dbReference type="GO" id="GO:0005829">
    <property type="term" value="C:cytosol"/>
    <property type="evidence" value="ECO:0007669"/>
    <property type="project" value="TreeGrafter"/>
</dbReference>
<gene>
    <name evidence="14" type="ORF">A2172_02340</name>
</gene>
<dbReference type="GO" id="GO:0005524">
    <property type="term" value="F:ATP binding"/>
    <property type="evidence" value="ECO:0007669"/>
    <property type="project" value="UniProtKB-KW"/>
</dbReference>
<dbReference type="Pfam" id="PF03129">
    <property type="entry name" value="HGTP_anticodon"/>
    <property type="match status" value="1"/>
</dbReference>
<dbReference type="PANTHER" id="PTHR42753:SF2">
    <property type="entry name" value="PROLINE--TRNA LIGASE"/>
    <property type="match status" value="1"/>
</dbReference>
<comment type="caution">
    <text evidence="14">The sequence shown here is derived from an EMBL/GenBank/DDBJ whole genome shotgun (WGS) entry which is preliminary data.</text>
</comment>
<evidence type="ECO:0000256" key="4">
    <source>
        <dbReference type="ARBA" id="ARBA00019110"/>
    </source>
</evidence>
<accession>A0A1G1W6A8</accession>
<name>A0A1G1W6A8_9BACT</name>
<evidence type="ECO:0000313" key="15">
    <source>
        <dbReference type="Proteomes" id="UP000176631"/>
    </source>
</evidence>
<dbReference type="InterPro" id="IPR002316">
    <property type="entry name" value="Pro-tRNA-ligase_IIa"/>
</dbReference>
<evidence type="ECO:0000256" key="12">
    <source>
        <dbReference type="NCBIfam" id="TIGR00409"/>
    </source>
</evidence>
<dbReference type="InterPro" id="IPR004154">
    <property type="entry name" value="Anticodon-bd"/>
</dbReference>
<evidence type="ECO:0000256" key="3">
    <source>
        <dbReference type="ARBA" id="ARBA00012831"/>
    </source>
</evidence>
<dbReference type="InterPro" id="IPR006195">
    <property type="entry name" value="aa-tRNA-synth_II"/>
</dbReference>
<protein>
    <recommendedName>
        <fullName evidence="4 12">Proline--tRNA ligase</fullName>
        <ecNumber evidence="3 12">6.1.1.15</ecNumber>
    </recommendedName>
</protein>
<dbReference type="SUPFAM" id="SSF52954">
    <property type="entry name" value="Class II aaRS ABD-related"/>
    <property type="match status" value="1"/>
</dbReference>
<dbReference type="NCBIfam" id="TIGR00409">
    <property type="entry name" value="proS_fam_II"/>
    <property type="match status" value="1"/>
</dbReference>
<dbReference type="EC" id="6.1.1.15" evidence="3 12"/>
<organism evidence="14 15">
    <name type="scientific">Candidatus Woykebacteria bacterium RBG_13_40_15</name>
    <dbReference type="NCBI Taxonomy" id="1802593"/>
    <lineage>
        <taxon>Bacteria</taxon>
        <taxon>Candidatus Woykeibacteriota</taxon>
    </lineage>
</organism>
<dbReference type="STRING" id="1802593.A2172_02340"/>
<dbReference type="InterPro" id="IPR033730">
    <property type="entry name" value="ProRS_core_prok"/>
</dbReference>
<evidence type="ECO:0000256" key="1">
    <source>
        <dbReference type="ARBA" id="ARBA00004496"/>
    </source>
</evidence>
<dbReference type="SUPFAM" id="SSF55681">
    <property type="entry name" value="Class II aaRS and biotin synthetases"/>
    <property type="match status" value="1"/>
</dbReference>
<keyword evidence="10" id="KW-0030">Aminoacyl-tRNA synthetase</keyword>
<dbReference type="PANTHER" id="PTHR42753">
    <property type="entry name" value="MITOCHONDRIAL RIBOSOME PROTEIN L39/PROLYL-TRNA LIGASE FAMILY MEMBER"/>
    <property type="match status" value="1"/>
</dbReference>
<evidence type="ECO:0000256" key="6">
    <source>
        <dbReference type="ARBA" id="ARBA00022598"/>
    </source>
</evidence>
<dbReference type="InterPro" id="IPR045864">
    <property type="entry name" value="aa-tRNA-synth_II/BPL/LPL"/>
</dbReference>
<dbReference type="InterPro" id="IPR036621">
    <property type="entry name" value="Anticodon-bd_dom_sf"/>
</dbReference>
<comment type="subcellular location">
    <subcellularLocation>
        <location evidence="1">Cytoplasm</location>
    </subcellularLocation>
</comment>
<dbReference type="CDD" id="cd00861">
    <property type="entry name" value="ProRS_anticodon_short"/>
    <property type="match status" value="1"/>
</dbReference>
<keyword evidence="9" id="KW-0648">Protein biosynthesis</keyword>
<dbReference type="CDD" id="cd00779">
    <property type="entry name" value="ProRS_core_prok"/>
    <property type="match status" value="1"/>
</dbReference>
<dbReference type="Gene3D" id="3.40.50.800">
    <property type="entry name" value="Anticodon-binding domain"/>
    <property type="match status" value="1"/>
</dbReference>
<dbReference type="InterPro" id="IPR050062">
    <property type="entry name" value="Pro-tRNA_synthetase"/>
</dbReference>
<dbReference type="GO" id="GO:0004827">
    <property type="term" value="F:proline-tRNA ligase activity"/>
    <property type="evidence" value="ECO:0007669"/>
    <property type="project" value="UniProtKB-UniRule"/>
</dbReference>
<feature type="domain" description="Aminoacyl-transfer RNA synthetases class-II family profile" evidence="13">
    <location>
        <begin position="38"/>
        <end position="316"/>
    </location>
</feature>
<evidence type="ECO:0000256" key="7">
    <source>
        <dbReference type="ARBA" id="ARBA00022741"/>
    </source>
</evidence>
<dbReference type="InterPro" id="IPR002314">
    <property type="entry name" value="aa-tRNA-synt_IIb"/>
</dbReference>
<dbReference type="EMBL" id="MHCP01000028">
    <property type="protein sequence ID" value="OGY23195.1"/>
    <property type="molecule type" value="Genomic_DNA"/>
</dbReference>
<dbReference type="Proteomes" id="UP000176631">
    <property type="component" value="Unassembled WGS sequence"/>
</dbReference>
<keyword evidence="8" id="KW-0067">ATP-binding</keyword>
<comment type="subunit">
    <text evidence="2">Homodimer.</text>
</comment>
<evidence type="ECO:0000256" key="5">
    <source>
        <dbReference type="ARBA" id="ARBA00022490"/>
    </source>
</evidence>
<dbReference type="PRINTS" id="PR01046">
    <property type="entry name" value="TRNASYNTHPRO"/>
</dbReference>
<dbReference type="PROSITE" id="PS50862">
    <property type="entry name" value="AA_TRNA_LIGASE_II"/>
    <property type="match status" value="1"/>
</dbReference>
<dbReference type="GO" id="GO:0006433">
    <property type="term" value="P:prolyl-tRNA aminoacylation"/>
    <property type="evidence" value="ECO:0007669"/>
    <property type="project" value="UniProtKB-UniRule"/>
</dbReference>
<comment type="catalytic activity">
    <reaction evidence="11">
        <text>tRNA(Pro) + L-proline + ATP = L-prolyl-tRNA(Pro) + AMP + diphosphate</text>
        <dbReference type="Rhea" id="RHEA:14305"/>
        <dbReference type="Rhea" id="RHEA-COMP:9700"/>
        <dbReference type="Rhea" id="RHEA-COMP:9702"/>
        <dbReference type="ChEBI" id="CHEBI:30616"/>
        <dbReference type="ChEBI" id="CHEBI:33019"/>
        <dbReference type="ChEBI" id="CHEBI:60039"/>
        <dbReference type="ChEBI" id="CHEBI:78442"/>
        <dbReference type="ChEBI" id="CHEBI:78532"/>
        <dbReference type="ChEBI" id="CHEBI:456215"/>
        <dbReference type="EC" id="6.1.1.15"/>
    </reaction>
</comment>
<evidence type="ECO:0000313" key="14">
    <source>
        <dbReference type="EMBL" id="OGY23195.1"/>
    </source>
</evidence>
<dbReference type="InterPro" id="IPR004500">
    <property type="entry name" value="Pro-tRNA-synth_IIa_bac-type"/>
</dbReference>
<keyword evidence="6 14" id="KW-0436">Ligase</keyword>
<reference evidence="14 15" key="1">
    <citation type="journal article" date="2016" name="Nat. Commun.">
        <title>Thousands of microbial genomes shed light on interconnected biogeochemical processes in an aquifer system.</title>
        <authorList>
            <person name="Anantharaman K."/>
            <person name="Brown C.T."/>
            <person name="Hug L.A."/>
            <person name="Sharon I."/>
            <person name="Castelle C.J."/>
            <person name="Probst A.J."/>
            <person name="Thomas B.C."/>
            <person name="Singh A."/>
            <person name="Wilkins M.J."/>
            <person name="Karaoz U."/>
            <person name="Brodie E.L."/>
            <person name="Williams K.H."/>
            <person name="Hubbard S.S."/>
            <person name="Banfield J.F."/>
        </authorList>
    </citation>
    <scope>NUCLEOTIDE SEQUENCE [LARGE SCALE GENOMIC DNA]</scope>
</reference>
<evidence type="ECO:0000256" key="2">
    <source>
        <dbReference type="ARBA" id="ARBA00011738"/>
    </source>
</evidence>
<dbReference type="Pfam" id="PF00587">
    <property type="entry name" value="tRNA-synt_2b"/>
    <property type="match status" value="1"/>
</dbReference>